<dbReference type="Gene3D" id="3.30.40.10">
    <property type="entry name" value="Zinc/RING finger domain, C3HC4 (zinc finger)"/>
    <property type="match status" value="1"/>
</dbReference>
<evidence type="ECO:0000259" key="5">
    <source>
        <dbReference type="PROSITE" id="PS50089"/>
    </source>
</evidence>
<dbReference type="GeneID" id="19943180"/>
<evidence type="ECO:0000256" key="3">
    <source>
        <dbReference type="ARBA" id="ARBA00022833"/>
    </source>
</evidence>
<dbReference type="InterPro" id="IPR001841">
    <property type="entry name" value="Znf_RING"/>
</dbReference>
<dbReference type="InParanoid" id="T0R2N5"/>
<accession>T0R2N5</accession>
<dbReference type="AlphaFoldDB" id="T0R2N5"/>
<evidence type="ECO:0000256" key="4">
    <source>
        <dbReference type="PROSITE-ProRule" id="PRU00175"/>
    </source>
</evidence>
<evidence type="ECO:0000313" key="7">
    <source>
        <dbReference type="EMBL" id="EQC40565.1"/>
    </source>
</evidence>
<evidence type="ECO:0000259" key="6">
    <source>
        <dbReference type="PROSITE" id="PS50195"/>
    </source>
</evidence>
<evidence type="ECO:0000313" key="8">
    <source>
        <dbReference type="Proteomes" id="UP000030762"/>
    </source>
</evidence>
<sequence>MPAITAAVQRCLAHQLIHLHRAVSRKDEAVPQGLSDDQAAFLESAQVHPCATQVVEDAMMYTLYTMTAYCPITRRWWLVKKRYSEYHAFRKQLDALWVHCELKMKADPLTPMLRSIMKMPFPRRVYNGDSVYIIKERIRVLETFLRKLMAIHAECFYYAYQKLKLDEPLSPTFHAFHSLLQTFLGVPSDMLDLRAMQRMLNHTLDKPHGVDADEACSICLSTFDETEGEAIVQLSCSHLYHRDCVVSWLVAKKSCPLCREDVDSGSVL</sequence>
<dbReference type="Gene3D" id="3.30.1520.10">
    <property type="entry name" value="Phox-like domain"/>
    <property type="match status" value="1"/>
</dbReference>
<keyword evidence="2 4" id="KW-0863">Zinc-finger</keyword>
<feature type="domain" description="RING-type" evidence="5">
    <location>
        <begin position="216"/>
        <end position="259"/>
    </location>
</feature>
<dbReference type="CDD" id="cd06093">
    <property type="entry name" value="PX_domain"/>
    <property type="match status" value="1"/>
</dbReference>
<dbReference type="STRING" id="1156394.T0R2N5"/>
<dbReference type="PROSITE" id="PS50195">
    <property type="entry name" value="PX"/>
    <property type="match status" value="1"/>
</dbReference>
<dbReference type="RefSeq" id="XP_008606264.1">
    <property type="nucleotide sequence ID" value="XM_008608042.1"/>
</dbReference>
<gene>
    <name evidence="7" type="ORF">SDRG_02453</name>
</gene>
<dbReference type="Pfam" id="PF13639">
    <property type="entry name" value="zf-RING_2"/>
    <property type="match status" value="1"/>
</dbReference>
<dbReference type="InterPro" id="IPR051834">
    <property type="entry name" value="RING_finger_E3_ligase"/>
</dbReference>
<keyword evidence="3" id="KW-0862">Zinc</keyword>
<dbReference type="EMBL" id="JH767136">
    <property type="protein sequence ID" value="EQC40565.1"/>
    <property type="molecule type" value="Genomic_DNA"/>
</dbReference>
<keyword evidence="8" id="KW-1185">Reference proteome</keyword>
<keyword evidence="1" id="KW-0479">Metal-binding</keyword>
<dbReference type="InterPro" id="IPR036871">
    <property type="entry name" value="PX_dom_sf"/>
</dbReference>
<dbReference type="GO" id="GO:0006511">
    <property type="term" value="P:ubiquitin-dependent protein catabolic process"/>
    <property type="evidence" value="ECO:0007669"/>
    <property type="project" value="TreeGrafter"/>
</dbReference>
<dbReference type="GO" id="GO:0035091">
    <property type="term" value="F:phosphatidylinositol binding"/>
    <property type="evidence" value="ECO:0007669"/>
    <property type="project" value="InterPro"/>
</dbReference>
<dbReference type="eggNOG" id="KOG0800">
    <property type="taxonomic scope" value="Eukaryota"/>
</dbReference>
<dbReference type="OrthoDB" id="8062037at2759"/>
<evidence type="ECO:0000256" key="1">
    <source>
        <dbReference type="ARBA" id="ARBA00022723"/>
    </source>
</evidence>
<dbReference type="PANTHER" id="PTHR45931:SF3">
    <property type="entry name" value="RING ZINC FINGER-CONTAINING PROTEIN"/>
    <property type="match status" value="1"/>
</dbReference>
<name>T0R2N5_SAPDV</name>
<dbReference type="GO" id="GO:0008270">
    <property type="term" value="F:zinc ion binding"/>
    <property type="evidence" value="ECO:0007669"/>
    <property type="project" value="UniProtKB-KW"/>
</dbReference>
<dbReference type="InterPro" id="IPR001683">
    <property type="entry name" value="PX_dom"/>
</dbReference>
<dbReference type="SUPFAM" id="SSF57850">
    <property type="entry name" value="RING/U-box"/>
    <property type="match status" value="1"/>
</dbReference>
<evidence type="ECO:0008006" key="9">
    <source>
        <dbReference type="Google" id="ProtNLM"/>
    </source>
</evidence>
<dbReference type="GO" id="GO:0061630">
    <property type="term" value="F:ubiquitin protein ligase activity"/>
    <property type="evidence" value="ECO:0007669"/>
    <property type="project" value="TreeGrafter"/>
</dbReference>
<dbReference type="PANTHER" id="PTHR45931">
    <property type="entry name" value="SI:CH211-59O9.10"/>
    <property type="match status" value="1"/>
</dbReference>
<organism evidence="7 8">
    <name type="scientific">Saprolegnia diclina (strain VS20)</name>
    <dbReference type="NCBI Taxonomy" id="1156394"/>
    <lineage>
        <taxon>Eukaryota</taxon>
        <taxon>Sar</taxon>
        <taxon>Stramenopiles</taxon>
        <taxon>Oomycota</taxon>
        <taxon>Saprolegniomycetes</taxon>
        <taxon>Saprolegniales</taxon>
        <taxon>Saprolegniaceae</taxon>
        <taxon>Saprolegnia</taxon>
    </lineage>
</organism>
<dbReference type="SMART" id="SM00184">
    <property type="entry name" value="RING"/>
    <property type="match status" value="1"/>
</dbReference>
<protein>
    <recommendedName>
        <fullName evidence="9">RING-type domain-containing protein</fullName>
    </recommendedName>
</protein>
<reference evidence="7 8" key="1">
    <citation type="submission" date="2012-04" db="EMBL/GenBank/DDBJ databases">
        <title>The Genome Sequence of Saprolegnia declina VS20.</title>
        <authorList>
            <consortium name="The Broad Institute Genome Sequencing Platform"/>
            <person name="Russ C."/>
            <person name="Nusbaum C."/>
            <person name="Tyler B."/>
            <person name="van West P."/>
            <person name="Dieguez-Uribeondo J."/>
            <person name="de Bruijn I."/>
            <person name="Tripathy S."/>
            <person name="Jiang R."/>
            <person name="Young S.K."/>
            <person name="Zeng Q."/>
            <person name="Gargeya S."/>
            <person name="Fitzgerald M."/>
            <person name="Haas B."/>
            <person name="Abouelleil A."/>
            <person name="Alvarado L."/>
            <person name="Arachchi H.M."/>
            <person name="Berlin A."/>
            <person name="Chapman S.B."/>
            <person name="Goldberg J."/>
            <person name="Griggs A."/>
            <person name="Gujja S."/>
            <person name="Hansen M."/>
            <person name="Howarth C."/>
            <person name="Imamovic A."/>
            <person name="Larimer J."/>
            <person name="McCowen C."/>
            <person name="Montmayeur A."/>
            <person name="Murphy C."/>
            <person name="Neiman D."/>
            <person name="Pearson M."/>
            <person name="Priest M."/>
            <person name="Roberts A."/>
            <person name="Saif S."/>
            <person name="Shea T."/>
            <person name="Sisk P."/>
            <person name="Sykes S."/>
            <person name="Wortman J."/>
            <person name="Nusbaum C."/>
            <person name="Birren B."/>
        </authorList>
    </citation>
    <scope>NUCLEOTIDE SEQUENCE [LARGE SCALE GENOMIC DNA]</scope>
    <source>
        <strain evidence="7 8">VS20</strain>
    </source>
</reference>
<proteinExistence type="predicted"/>
<dbReference type="VEuPathDB" id="FungiDB:SDRG_02453"/>
<dbReference type="SUPFAM" id="SSF64268">
    <property type="entry name" value="PX domain"/>
    <property type="match status" value="1"/>
</dbReference>
<feature type="domain" description="PX" evidence="6">
    <location>
        <begin position="42"/>
        <end position="190"/>
    </location>
</feature>
<dbReference type="GO" id="GO:0005634">
    <property type="term" value="C:nucleus"/>
    <property type="evidence" value="ECO:0007669"/>
    <property type="project" value="TreeGrafter"/>
</dbReference>
<evidence type="ECO:0000256" key="2">
    <source>
        <dbReference type="ARBA" id="ARBA00022771"/>
    </source>
</evidence>
<dbReference type="InterPro" id="IPR013083">
    <property type="entry name" value="Znf_RING/FYVE/PHD"/>
</dbReference>
<dbReference type="Proteomes" id="UP000030762">
    <property type="component" value="Unassembled WGS sequence"/>
</dbReference>
<dbReference type="CDD" id="cd16454">
    <property type="entry name" value="RING-H2_PA-TM-RING"/>
    <property type="match status" value="1"/>
</dbReference>
<dbReference type="PROSITE" id="PS50089">
    <property type="entry name" value="ZF_RING_2"/>
    <property type="match status" value="1"/>
</dbReference>